<name>A0A9N8EM53_9STRA</name>
<dbReference type="AlphaFoldDB" id="A0A9N8EM53"/>
<evidence type="ECO:0000313" key="12">
    <source>
        <dbReference type="Proteomes" id="UP001153069"/>
    </source>
</evidence>
<dbReference type="Gene3D" id="3.20.20.70">
    <property type="entry name" value="Aldolase class I"/>
    <property type="match status" value="1"/>
</dbReference>
<evidence type="ECO:0000256" key="2">
    <source>
        <dbReference type="ARBA" id="ARBA00022555"/>
    </source>
</evidence>
<dbReference type="OrthoDB" id="45712at2759"/>
<keyword evidence="5" id="KW-0819">tRNA processing</keyword>
<dbReference type="PANTHER" id="PTHR42907">
    <property type="entry name" value="FMN-LINKED OXIDOREDUCTASES SUPERFAMILY PROTEIN"/>
    <property type="match status" value="1"/>
</dbReference>
<keyword evidence="4" id="KW-0288">FMN</keyword>
<feature type="compositionally biased region" description="Polar residues" evidence="9">
    <location>
        <begin position="40"/>
        <end position="54"/>
    </location>
</feature>
<feature type="domain" description="DUS-like FMN-binding" evidence="10">
    <location>
        <begin position="276"/>
        <end position="363"/>
    </location>
</feature>
<evidence type="ECO:0000256" key="9">
    <source>
        <dbReference type="SAM" id="MobiDB-lite"/>
    </source>
</evidence>
<dbReference type="InterPro" id="IPR013785">
    <property type="entry name" value="Aldolase_TIM"/>
</dbReference>
<proteinExistence type="predicted"/>
<reference evidence="11" key="1">
    <citation type="submission" date="2020-06" db="EMBL/GenBank/DDBJ databases">
        <authorList>
            <consortium name="Plant Systems Biology data submission"/>
        </authorList>
    </citation>
    <scope>NUCLEOTIDE SEQUENCE</scope>
    <source>
        <strain evidence="11">D6</strain>
    </source>
</reference>
<dbReference type="PANTHER" id="PTHR42907:SF1">
    <property type="entry name" value="FMN-LINKED OXIDOREDUCTASES SUPERFAMILY PROTEIN"/>
    <property type="match status" value="1"/>
</dbReference>
<dbReference type="GO" id="GO:0000049">
    <property type="term" value="F:tRNA binding"/>
    <property type="evidence" value="ECO:0007669"/>
    <property type="project" value="UniProtKB-KW"/>
</dbReference>
<evidence type="ECO:0000313" key="11">
    <source>
        <dbReference type="EMBL" id="CAB9521836.1"/>
    </source>
</evidence>
<keyword evidence="12" id="KW-1185">Reference proteome</keyword>
<evidence type="ECO:0000256" key="7">
    <source>
        <dbReference type="ARBA" id="ARBA00022884"/>
    </source>
</evidence>
<protein>
    <submittedName>
        <fullName evidence="11">Dihydrouridine(20/20a) synthase</fullName>
    </submittedName>
</protein>
<keyword evidence="8" id="KW-0560">Oxidoreductase</keyword>
<evidence type="ECO:0000259" key="10">
    <source>
        <dbReference type="Pfam" id="PF01207"/>
    </source>
</evidence>
<dbReference type="CDD" id="cd02801">
    <property type="entry name" value="DUS_like_FMN"/>
    <property type="match status" value="1"/>
</dbReference>
<gene>
    <name evidence="11" type="ORF">SEMRO_1238_G255210.1</name>
</gene>
<comment type="cofactor">
    <cofactor evidence="1">
        <name>FMN</name>
        <dbReference type="ChEBI" id="CHEBI:58210"/>
    </cofactor>
</comment>
<accession>A0A9N8EM53</accession>
<feature type="domain" description="DUS-like FMN-binding" evidence="10">
    <location>
        <begin position="77"/>
        <end position="170"/>
    </location>
</feature>
<dbReference type="PROSITE" id="PS01136">
    <property type="entry name" value="UPF0034"/>
    <property type="match status" value="1"/>
</dbReference>
<evidence type="ECO:0000256" key="8">
    <source>
        <dbReference type="ARBA" id="ARBA00023002"/>
    </source>
</evidence>
<keyword evidence="3" id="KW-0285">Flavoprotein</keyword>
<dbReference type="Proteomes" id="UP001153069">
    <property type="component" value="Unassembled WGS sequence"/>
</dbReference>
<dbReference type="GO" id="GO:0050660">
    <property type="term" value="F:flavin adenine dinucleotide binding"/>
    <property type="evidence" value="ECO:0007669"/>
    <property type="project" value="InterPro"/>
</dbReference>
<keyword evidence="7" id="KW-0694">RNA-binding</keyword>
<feature type="region of interest" description="Disordered" evidence="9">
    <location>
        <begin position="37"/>
        <end position="57"/>
    </location>
</feature>
<dbReference type="EMBL" id="CAICTM010001236">
    <property type="protein sequence ID" value="CAB9521836.1"/>
    <property type="molecule type" value="Genomic_DNA"/>
</dbReference>
<evidence type="ECO:0000256" key="6">
    <source>
        <dbReference type="ARBA" id="ARBA00022857"/>
    </source>
</evidence>
<keyword evidence="2" id="KW-0820">tRNA-binding</keyword>
<sequence length="480" mass="51859">MIPAAQIVAAFQQQFNVKTPTTDLSIHQSLDLLASSSSSQNNDISGITTGTAEQPSPLDGLLQMAELPPATHPTGTRGPIILQLGGRDPQQLALASAIGSFYGYNGINLNCGCPSNAVSGGERSGGAALMREPSVVARCLEQMSHALDQAGPHKMTTTLSVKHRLGVHNAATYNAQDDRARPDGDYHAFQQCRDFVRTISLGGDISKIQVHARLGLLGDFDASNDDDNKVAEDGTNLWVPGTSTATDSTKQKIKVDHKRVQYRAKKQARYATIRNRSVPPLRPKVVDMMAAEFPQLQVITNGGIGSLQDIQSRVPRPGSKIAGAMVGRAAINHPCAFGNVDAALWGHDDESSRTITRESVLLDYIQYCQKEEAAFFAMDKGNRSLASVEGSLVALRRRLVAVPFHLFAGEVGNEEYQRRIRKLVARAQRHSSGGILTAALSVVPTETALKSVTEYATQPKDIPTFQASRQRSGPLQRTIF</sequence>
<dbReference type="InterPro" id="IPR004653">
    <property type="entry name" value="DusA"/>
</dbReference>
<keyword evidence="6" id="KW-0521">NADP</keyword>
<dbReference type="GO" id="GO:0017150">
    <property type="term" value="F:tRNA dihydrouridine synthase activity"/>
    <property type="evidence" value="ECO:0007669"/>
    <property type="project" value="InterPro"/>
</dbReference>
<evidence type="ECO:0000256" key="4">
    <source>
        <dbReference type="ARBA" id="ARBA00022643"/>
    </source>
</evidence>
<comment type="caution">
    <text evidence="11">The sequence shown here is derived from an EMBL/GenBank/DDBJ whole genome shotgun (WGS) entry which is preliminary data.</text>
</comment>
<dbReference type="SUPFAM" id="SSF51395">
    <property type="entry name" value="FMN-linked oxidoreductases"/>
    <property type="match status" value="1"/>
</dbReference>
<organism evidence="11 12">
    <name type="scientific">Seminavis robusta</name>
    <dbReference type="NCBI Taxonomy" id="568900"/>
    <lineage>
        <taxon>Eukaryota</taxon>
        <taxon>Sar</taxon>
        <taxon>Stramenopiles</taxon>
        <taxon>Ochrophyta</taxon>
        <taxon>Bacillariophyta</taxon>
        <taxon>Bacillariophyceae</taxon>
        <taxon>Bacillariophycidae</taxon>
        <taxon>Naviculales</taxon>
        <taxon>Naviculaceae</taxon>
        <taxon>Seminavis</taxon>
    </lineage>
</organism>
<evidence type="ECO:0000256" key="1">
    <source>
        <dbReference type="ARBA" id="ARBA00001917"/>
    </source>
</evidence>
<dbReference type="InterPro" id="IPR018517">
    <property type="entry name" value="tRNA_hU_synthase_CS"/>
</dbReference>
<evidence type="ECO:0000256" key="3">
    <source>
        <dbReference type="ARBA" id="ARBA00022630"/>
    </source>
</evidence>
<dbReference type="Pfam" id="PF01207">
    <property type="entry name" value="Dus"/>
    <property type="match status" value="2"/>
</dbReference>
<evidence type="ECO:0000256" key="5">
    <source>
        <dbReference type="ARBA" id="ARBA00022694"/>
    </source>
</evidence>
<dbReference type="InterPro" id="IPR035587">
    <property type="entry name" value="DUS-like_FMN-bd"/>
</dbReference>